<feature type="transmembrane region" description="Helical" evidence="6">
    <location>
        <begin position="525"/>
        <end position="543"/>
    </location>
</feature>
<evidence type="ECO:0000313" key="8">
    <source>
        <dbReference type="Proteomes" id="UP000494165"/>
    </source>
</evidence>
<dbReference type="Gene3D" id="1.20.1250.20">
    <property type="entry name" value="MFS general substrate transporter like domains"/>
    <property type="match status" value="1"/>
</dbReference>
<evidence type="ECO:0000256" key="4">
    <source>
        <dbReference type="ARBA" id="ARBA00023136"/>
    </source>
</evidence>
<dbReference type="EMBL" id="CADEPI010000094">
    <property type="protein sequence ID" value="CAB3374201.1"/>
    <property type="molecule type" value="Genomic_DNA"/>
</dbReference>
<keyword evidence="8" id="KW-1185">Reference proteome</keyword>
<sequence>MTSRQFQSTLYKIGHFINFQRFLKTNSKFKFSSECQNRPTDPLVSPNSDDDTDVEMGTRRRGKWDDERHVSSEPLLPPSDPEEAQSDAGNIALLFLLYLLQGIPLGLTAAVPMILLNRGASYKQQAEFSFVYWPFSLKLLWAPIVDSRFVARFGRRKSWLIPTQYLLALFMLFLSTCVDSLLGEGSPNVPLITAVFFCLNFLAATQDIAVDGWALTMLKRSNVGHASTCNSVGQTAGYLLGYVLFMALESAEFCNSYLRSQPEPHGIITLAGFLYNWGIVFLVTTTIVAIFKTEKKGDGEVEHDMGLVESYKLLWSIIKLPSIRTTICILLTCRIGFAANDAVTGLKLVERGVPKETLALIAIPLVPLQMILPLLVSKYTAGPRPMDVYLKAIPYRLIMGLVTAFMVWITPFFTKDGPAPFYYYAGVVLVYALHQVTVYSMFVAVMAFFAQVSDPAVGGTYMTLLNTLSNLGSNWPSTVALWGVDSLTWRTCQNGTFAGESCVGNELKKQCEDRGGMCKTEIDGYYIESFVCVVIGVLWLSLWGKRTIKKIQGLGKTAWQVVPKKAAKS</sequence>
<protein>
    <recommendedName>
        <fullName evidence="9">Acetyl-coenzyme A transporter 1</fullName>
    </recommendedName>
</protein>
<feature type="transmembrane region" description="Helical" evidence="6">
    <location>
        <begin position="189"/>
        <end position="210"/>
    </location>
</feature>
<keyword evidence="4 6" id="KW-0472">Membrane</keyword>
<dbReference type="GO" id="GO:0008521">
    <property type="term" value="F:acetyl-CoA transmembrane transporter activity"/>
    <property type="evidence" value="ECO:0007669"/>
    <property type="project" value="InterPro"/>
</dbReference>
<organism evidence="7 8">
    <name type="scientific">Cloeon dipterum</name>
    <dbReference type="NCBI Taxonomy" id="197152"/>
    <lineage>
        <taxon>Eukaryota</taxon>
        <taxon>Metazoa</taxon>
        <taxon>Ecdysozoa</taxon>
        <taxon>Arthropoda</taxon>
        <taxon>Hexapoda</taxon>
        <taxon>Insecta</taxon>
        <taxon>Pterygota</taxon>
        <taxon>Palaeoptera</taxon>
        <taxon>Ephemeroptera</taxon>
        <taxon>Pisciforma</taxon>
        <taxon>Baetidae</taxon>
        <taxon>Cloeon</taxon>
    </lineage>
</organism>
<evidence type="ECO:0000256" key="2">
    <source>
        <dbReference type="ARBA" id="ARBA00022692"/>
    </source>
</evidence>
<dbReference type="Proteomes" id="UP000494165">
    <property type="component" value="Unassembled WGS sequence"/>
</dbReference>
<evidence type="ECO:0000256" key="6">
    <source>
        <dbReference type="SAM" id="Phobius"/>
    </source>
</evidence>
<evidence type="ECO:0000256" key="3">
    <source>
        <dbReference type="ARBA" id="ARBA00022989"/>
    </source>
</evidence>
<dbReference type="InterPro" id="IPR024371">
    <property type="entry name" value="AcetylCoA_trans_1-like"/>
</dbReference>
<dbReference type="GO" id="GO:0016020">
    <property type="term" value="C:membrane"/>
    <property type="evidence" value="ECO:0007669"/>
    <property type="project" value="UniProtKB-SubCell"/>
</dbReference>
<feature type="region of interest" description="Disordered" evidence="5">
    <location>
        <begin position="33"/>
        <end position="84"/>
    </location>
</feature>
<comment type="caution">
    <text evidence="7">The sequence shown here is derived from an EMBL/GenBank/DDBJ whole genome shotgun (WGS) entry which is preliminary data.</text>
</comment>
<dbReference type="InterPro" id="IPR036259">
    <property type="entry name" value="MFS_trans_sf"/>
</dbReference>
<dbReference type="OrthoDB" id="6415790at2759"/>
<dbReference type="GO" id="GO:0035348">
    <property type="term" value="P:acetyl-CoA transmembrane transport"/>
    <property type="evidence" value="ECO:0007669"/>
    <property type="project" value="InterPro"/>
</dbReference>
<feature type="transmembrane region" description="Helical" evidence="6">
    <location>
        <begin position="165"/>
        <end position="183"/>
    </location>
</feature>
<comment type="subcellular location">
    <subcellularLocation>
        <location evidence="1">Membrane</location>
        <topology evidence="1">Multi-pass membrane protein</topology>
    </subcellularLocation>
</comment>
<name>A0A8S1D239_9INSE</name>
<dbReference type="PANTHER" id="PTHR12778">
    <property type="entry name" value="SOLUTE CARRIER FAMILY 33 ACETYL-COA TRANSPORTER -RELATED"/>
    <property type="match status" value="1"/>
</dbReference>
<accession>A0A8S1D239</accession>
<proteinExistence type="predicted"/>
<keyword evidence="2 6" id="KW-0812">Transmembrane</keyword>
<evidence type="ECO:0000256" key="1">
    <source>
        <dbReference type="ARBA" id="ARBA00004141"/>
    </source>
</evidence>
<feature type="transmembrane region" description="Helical" evidence="6">
    <location>
        <begin position="388"/>
        <end position="409"/>
    </location>
</feature>
<feature type="transmembrane region" description="Helical" evidence="6">
    <location>
        <begin position="231"/>
        <end position="248"/>
    </location>
</feature>
<evidence type="ECO:0000313" key="7">
    <source>
        <dbReference type="EMBL" id="CAB3374201.1"/>
    </source>
</evidence>
<gene>
    <name evidence="7" type="ORF">CLODIP_2_CD10508</name>
</gene>
<dbReference type="AlphaFoldDB" id="A0A8S1D239"/>
<evidence type="ECO:0008006" key="9">
    <source>
        <dbReference type="Google" id="ProtNLM"/>
    </source>
</evidence>
<feature type="transmembrane region" description="Helical" evidence="6">
    <location>
        <begin position="421"/>
        <end position="450"/>
    </location>
</feature>
<feature type="transmembrane region" description="Helical" evidence="6">
    <location>
        <begin position="268"/>
        <end position="291"/>
    </location>
</feature>
<dbReference type="Pfam" id="PF13000">
    <property type="entry name" value="Acatn"/>
    <property type="match status" value="3"/>
</dbReference>
<dbReference type="SUPFAM" id="SSF103473">
    <property type="entry name" value="MFS general substrate transporter"/>
    <property type="match status" value="1"/>
</dbReference>
<reference evidence="7 8" key="1">
    <citation type="submission" date="2020-04" db="EMBL/GenBank/DDBJ databases">
        <authorList>
            <person name="Alioto T."/>
            <person name="Alioto T."/>
            <person name="Gomez Garrido J."/>
        </authorList>
    </citation>
    <scope>NUCLEOTIDE SEQUENCE [LARGE SCALE GENOMIC DNA]</scope>
</reference>
<keyword evidence="3 6" id="KW-1133">Transmembrane helix</keyword>
<feature type="transmembrane region" description="Helical" evidence="6">
    <location>
        <begin position="357"/>
        <end position="376"/>
    </location>
</feature>
<dbReference type="PANTHER" id="PTHR12778:SF9">
    <property type="entry name" value="ACETYL-COENZYME A TRANSPORTER 1"/>
    <property type="match status" value="1"/>
</dbReference>
<evidence type="ECO:0000256" key="5">
    <source>
        <dbReference type="SAM" id="MobiDB-lite"/>
    </source>
</evidence>
<feature type="transmembrane region" description="Helical" evidence="6">
    <location>
        <begin position="91"/>
        <end position="116"/>
    </location>
</feature>
<dbReference type="InterPro" id="IPR004752">
    <property type="entry name" value="AmpG_permease/AT-1"/>
</dbReference>
<feature type="transmembrane region" description="Helical" evidence="6">
    <location>
        <begin position="128"/>
        <end position="145"/>
    </location>
</feature>